<dbReference type="Pfam" id="PF01399">
    <property type="entry name" value="PCI"/>
    <property type="match status" value="1"/>
</dbReference>
<reference evidence="3" key="1">
    <citation type="submission" date="2017-08" db="EMBL/GenBank/DDBJ databases">
        <authorList>
            <person name="Polle J.E."/>
            <person name="Barry K."/>
            <person name="Cushman J."/>
            <person name="Schmutz J."/>
            <person name="Tran D."/>
            <person name="Hathwaick L.T."/>
            <person name="Yim W.C."/>
            <person name="Jenkins J."/>
            <person name="Mckie-Krisberg Z.M."/>
            <person name="Prochnik S."/>
            <person name="Lindquist E."/>
            <person name="Dockter R.B."/>
            <person name="Adam C."/>
            <person name="Molina H."/>
            <person name="Bunkerborg J."/>
            <person name="Jin E."/>
            <person name="Buchheim M."/>
            <person name="Magnuson J."/>
        </authorList>
    </citation>
    <scope>NUCLEOTIDE SEQUENCE</scope>
    <source>
        <strain evidence="3">CCAP 19/18</strain>
    </source>
</reference>
<gene>
    <name evidence="3" type="ORF">DUNSADRAFT_15250</name>
</gene>
<dbReference type="SUPFAM" id="SSF46785">
    <property type="entry name" value="Winged helix' DNA-binding domain"/>
    <property type="match status" value="1"/>
</dbReference>
<comment type="caution">
    <text evidence="3">The sequence shown here is derived from an EMBL/GenBank/DDBJ whole genome shotgun (WGS) entry which is preliminary data.</text>
</comment>
<dbReference type="PANTHER" id="PTHR15350:SF2">
    <property type="entry name" value="EUKARYOTIC TRANSLATION INITIATION FACTOR 3 SUBUNIT M"/>
    <property type="match status" value="1"/>
</dbReference>
<feature type="domain" description="PCI" evidence="2">
    <location>
        <begin position="197"/>
        <end position="369"/>
    </location>
</feature>
<name>A0ABQ7H1Z1_DUNSA</name>
<accession>A0ABQ7H1Z1</accession>
<dbReference type="Pfam" id="PF18005">
    <property type="entry name" value="eIF3m_C_helix"/>
    <property type="match status" value="1"/>
</dbReference>
<evidence type="ECO:0000256" key="1">
    <source>
        <dbReference type="ARBA" id="ARBA00008482"/>
    </source>
</evidence>
<evidence type="ECO:0000313" key="4">
    <source>
        <dbReference type="Proteomes" id="UP000815325"/>
    </source>
</evidence>
<evidence type="ECO:0000259" key="2">
    <source>
        <dbReference type="PROSITE" id="PS50250"/>
    </source>
</evidence>
<protein>
    <recommendedName>
        <fullName evidence="2">PCI domain-containing protein</fullName>
    </recommendedName>
</protein>
<dbReference type="InterPro" id="IPR036390">
    <property type="entry name" value="WH_DNA-bd_sf"/>
</dbReference>
<comment type="similarity">
    <text evidence="1">Belongs to the CSN7/EIF3M family. CSN7 subfamily.</text>
</comment>
<dbReference type="InterPro" id="IPR040750">
    <property type="entry name" value="eIF3m_C_helix"/>
</dbReference>
<dbReference type="EMBL" id="MU069501">
    <property type="protein sequence ID" value="KAF5840882.1"/>
    <property type="molecule type" value="Genomic_DNA"/>
</dbReference>
<dbReference type="InterPro" id="IPR000717">
    <property type="entry name" value="PCI_dom"/>
</dbReference>
<dbReference type="Proteomes" id="UP000815325">
    <property type="component" value="Unassembled WGS sequence"/>
</dbReference>
<dbReference type="PROSITE" id="PS50250">
    <property type="entry name" value="PCI"/>
    <property type="match status" value="1"/>
</dbReference>
<organism evidence="3 4">
    <name type="scientific">Dunaliella salina</name>
    <name type="common">Green alga</name>
    <name type="synonym">Protococcus salinus</name>
    <dbReference type="NCBI Taxonomy" id="3046"/>
    <lineage>
        <taxon>Eukaryota</taxon>
        <taxon>Viridiplantae</taxon>
        <taxon>Chlorophyta</taxon>
        <taxon>core chlorophytes</taxon>
        <taxon>Chlorophyceae</taxon>
        <taxon>CS clade</taxon>
        <taxon>Chlamydomonadales</taxon>
        <taxon>Dunaliellaceae</taxon>
        <taxon>Dunaliella</taxon>
    </lineage>
</organism>
<keyword evidence="4" id="KW-1185">Reference proteome</keyword>
<dbReference type="SMART" id="SM00088">
    <property type="entry name" value="PINT"/>
    <property type="match status" value="1"/>
</dbReference>
<sequence>MPTLLSSATDEDSFLVVADSVANLLNEGAGQVKTALAETPGSKFLEECSTLLQAEQLEQYLIKMQSHLDMVFSKCTDKESECIANILVHAVSRVPADRMLAAAQGLAATLINKVDERADERLGALLNLYGVTHEQPATQRAVLLKAADYARNLPRLAAILVPAVRGKSQQWVRQWNLNEAEARELLIALATLIKIGTDRASVKEYIRLVTAALALCKENDSAAIAQLRPLAVAAVTDFIRSPSIYQADFVDSPAVKALANDRAVAPIYSLFTATLSGDLASFRSAAQPAVLEQVGVSGEAALTKARLVALLALCSGGSCKEVPFSRIQSALDIPANAVESWIVRAIGAKLIEGKIDQVQDMVVVSRCTQRTFGAPEWAALRSQLAAWRESLHGAQQLLGSMQMAAKTGPAGAQGNKPAIAAAI</sequence>
<dbReference type="InterPro" id="IPR045237">
    <property type="entry name" value="COPS7/eIF3m"/>
</dbReference>
<evidence type="ECO:0000313" key="3">
    <source>
        <dbReference type="EMBL" id="KAF5840882.1"/>
    </source>
</evidence>
<proteinExistence type="inferred from homology"/>
<dbReference type="PANTHER" id="PTHR15350">
    <property type="entry name" value="COP9 SIGNALOSOME COMPLEX SUBUNIT 7/DENDRITIC CELL PROTEIN GA17"/>
    <property type="match status" value="1"/>
</dbReference>